<dbReference type="EMBL" id="BMAT01002054">
    <property type="protein sequence ID" value="GFR98087.1"/>
    <property type="molecule type" value="Genomic_DNA"/>
</dbReference>
<evidence type="ECO:0000256" key="1">
    <source>
        <dbReference type="SAM" id="MobiDB-lite"/>
    </source>
</evidence>
<keyword evidence="2" id="KW-0732">Signal</keyword>
<comment type="caution">
    <text evidence="3">The sequence shown here is derived from an EMBL/GenBank/DDBJ whole genome shotgun (WGS) entry which is preliminary data.</text>
</comment>
<sequence length="78" mass="8308">MQRAVFLLAVAVTVALNGNFAGGASMWDIMKTVPSVRWSTVKKRNGTGETPEEVSDDSLCMSPQDGRRNPAGSLRPSG</sequence>
<feature type="region of interest" description="Disordered" evidence="1">
    <location>
        <begin position="41"/>
        <end position="78"/>
    </location>
</feature>
<evidence type="ECO:0000313" key="4">
    <source>
        <dbReference type="Proteomes" id="UP000762676"/>
    </source>
</evidence>
<organism evidence="3 4">
    <name type="scientific">Elysia marginata</name>
    <dbReference type="NCBI Taxonomy" id="1093978"/>
    <lineage>
        <taxon>Eukaryota</taxon>
        <taxon>Metazoa</taxon>
        <taxon>Spiralia</taxon>
        <taxon>Lophotrochozoa</taxon>
        <taxon>Mollusca</taxon>
        <taxon>Gastropoda</taxon>
        <taxon>Heterobranchia</taxon>
        <taxon>Euthyneura</taxon>
        <taxon>Panpulmonata</taxon>
        <taxon>Sacoglossa</taxon>
        <taxon>Placobranchoidea</taxon>
        <taxon>Plakobranchidae</taxon>
        <taxon>Elysia</taxon>
    </lineage>
</organism>
<name>A0AAV4HL41_9GAST</name>
<proteinExistence type="predicted"/>
<dbReference type="AlphaFoldDB" id="A0AAV4HL41"/>
<evidence type="ECO:0000256" key="2">
    <source>
        <dbReference type="SAM" id="SignalP"/>
    </source>
</evidence>
<evidence type="ECO:0000313" key="3">
    <source>
        <dbReference type="EMBL" id="GFR98087.1"/>
    </source>
</evidence>
<keyword evidence="4" id="KW-1185">Reference proteome</keyword>
<gene>
    <name evidence="3" type="ORF">ElyMa_001009700</name>
</gene>
<dbReference type="Proteomes" id="UP000762676">
    <property type="component" value="Unassembled WGS sequence"/>
</dbReference>
<reference evidence="3 4" key="1">
    <citation type="journal article" date="2021" name="Elife">
        <title>Chloroplast acquisition without the gene transfer in kleptoplastic sea slugs, Plakobranchus ocellatus.</title>
        <authorList>
            <person name="Maeda T."/>
            <person name="Takahashi S."/>
            <person name="Yoshida T."/>
            <person name="Shimamura S."/>
            <person name="Takaki Y."/>
            <person name="Nagai Y."/>
            <person name="Toyoda A."/>
            <person name="Suzuki Y."/>
            <person name="Arimoto A."/>
            <person name="Ishii H."/>
            <person name="Satoh N."/>
            <person name="Nishiyama T."/>
            <person name="Hasebe M."/>
            <person name="Maruyama T."/>
            <person name="Minagawa J."/>
            <person name="Obokata J."/>
            <person name="Shigenobu S."/>
        </authorList>
    </citation>
    <scope>NUCLEOTIDE SEQUENCE [LARGE SCALE GENOMIC DNA]</scope>
</reference>
<accession>A0AAV4HL41</accession>
<feature type="chain" id="PRO_5043360422" evidence="2">
    <location>
        <begin position="16"/>
        <end position="78"/>
    </location>
</feature>
<feature type="signal peptide" evidence="2">
    <location>
        <begin position="1"/>
        <end position="15"/>
    </location>
</feature>
<protein>
    <submittedName>
        <fullName evidence="3">Uncharacterized protein</fullName>
    </submittedName>
</protein>